<reference evidence="1 2" key="1">
    <citation type="submission" date="2007-03" db="EMBL/GenBank/DDBJ databases">
        <authorList>
            <person name="Stal L."/>
            <person name="Ferriera S."/>
            <person name="Johnson J."/>
            <person name="Kravitz S."/>
            <person name="Beeson K."/>
            <person name="Sutton G."/>
            <person name="Rogers Y.-H."/>
            <person name="Friedman R."/>
            <person name="Frazier M."/>
            <person name="Venter J.C."/>
        </authorList>
    </citation>
    <scope>NUCLEOTIDE SEQUENCE [LARGE SCALE GENOMIC DNA]</scope>
    <source>
        <strain evidence="1 2">CCY0110</strain>
    </source>
</reference>
<name>A3IY43_9CHRO</name>
<accession>A3IY43</accession>
<proteinExistence type="predicted"/>
<evidence type="ECO:0000313" key="2">
    <source>
        <dbReference type="Proteomes" id="UP000003781"/>
    </source>
</evidence>
<comment type="caution">
    <text evidence="1">The sequence shown here is derived from an EMBL/GenBank/DDBJ whole genome shotgun (WGS) entry which is preliminary data.</text>
</comment>
<organism evidence="1 2">
    <name type="scientific">Crocosphaera chwakensis CCY0110</name>
    <dbReference type="NCBI Taxonomy" id="391612"/>
    <lineage>
        <taxon>Bacteria</taxon>
        <taxon>Bacillati</taxon>
        <taxon>Cyanobacteriota</taxon>
        <taxon>Cyanophyceae</taxon>
        <taxon>Oscillatoriophycideae</taxon>
        <taxon>Chroococcales</taxon>
        <taxon>Aphanothecaceae</taxon>
        <taxon>Crocosphaera</taxon>
        <taxon>Crocosphaera chwakensis</taxon>
    </lineage>
</organism>
<dbReference type="Proteomes" id="UP000003781">
    <property type="component" value="Unassembled WGS sequence"/>
</dbReference>
<evidence type="ECO:0000313" key="1">
    <source>
        <dbReference type="EMBL" id="EAZ88619.1"/>
    </source>
</evidence>
<sequence>MEKFDQVQSLVESAIKPSWTAFFDQLPVPALTKNRTGSTPDWSTILPQLMGLFRSPRQHDFPHPESYSGSVLNWLWSLIFPHFTF</sequence>
<dbReference type="AlphaFoldDB" id="A3IY43"/>
<gene>
    <name evidence="1" type="ORF">CY0110_31480</name>
</gene>
<keyword evidence="2" id="KW-1185">Reference proteome</keyword>
<dbReference type="EMBL" id="AAXW01000074">
    <property type="protein sequence ID" value="EAZ88619.1"/>
    <property type="molecule type" value="Genomic_DNA"/>
</dbReference>
<dbReference type="RefSeq" id="WP_008278307.1">
    <property type="nucleotide sequence ID" value="NZ_AAXW01000074.1"/>
</dbReference>
<protein>
    <submittedName>
        <fullName evidence="1">Uncharacterized protein</fullName>
    </submittedName>
</protein>